<sequence>MMFNCCTGGVLPDMSAFANLEISAVYAYDAPVGDGTFCESLPGVASGQETLENALTDGEDPAKVFYTVYGRDQQGFAEALHDADTLEDAKKIADLIISKQKHLSETAVI</sequence>
<proteinExistence type="predicted"/>
<gene>
    <name evidence="1" type="ORF">OIK42_19405</name>
</gene>
<keyword evidence="2" id="KW-1185">Reference proteome</keyword>
<reference evidence="1 2" key="1">
    <citation type="submission" date="2022-10" db="EMBL/GenBank/DDBJ databases">
        <title>Alteromonas sp. chi3 Genome sequencing.</title>
        <authorList>
            <person name="Park S."/>
        </authorList>
    </citation>
    <scope>NUCLEOTIDE SEQUENCE [LARGE SCALE GENOMIC DNA]</scope>
    <source>
        <strain evidence="2">chi3</strain>
    </source>
</reference>
<dbReference type="EMBL" id="JAQQXP010000004">
    <property type="protein sequence ID" value="MDC8832926.1"/>
    <property type="molecule type" value="Genomic_DNA"/>
</dbReference>
<dbReference type="RefSeq" id="WP_273642827.1">
    <property type="nucleotide sequence ID" value="NZ_JAQQXP010000004.1"/>
</dbReference>
<protein>
    <submittedName>
        <fullName evidence="1">Uncharacterized protein</fullName>
    </submittedName>
</protein>
<evidence type="ECO:0000313" key="2">
    <source>
        <dbReference type="Proteomes" id="UP001218788"/>
    </source>
</evidence>
<name>A0ABT5L8T5_9ALTE</name>
<comment type="caution">
    <text evidence="1">The sequence shown here is derived from an EMBL/GenBank/DDBJ whole genome shotgun (WGS) entry which is preliminary data.</text>
</comment>
<dbReference type="Proteomes" id="UP001218788">
    <property type="component" value="Unassembled WGS sequence"/>
</dbReference>
<evidence type="ECO:0000313" key="1">
    <source>
        <dbReference type="EMBL" id="MDC8832926.1"/>
    </source>
</evidence>
<organism evidence="1 2">
    <name type="scientific">Alteromonas gilva</name>
    <dbReference type="NCBI Taxonomy" id="2987522"/>
    <lineage>
        <taxon>Bacteria</taxon>
        <taxon>Pseudomonadati</taxon>
        <taxon>Pseudomonadota</taxon>
        <taxon>Gammaproteobacteria</taxon>
        <taxon>Alteromonadales</taxon>
        <taxon>Alteromonadaceae</taxon>
        <taxon>Alteromonas/Salinimonas group</taxon>
        <taxon>Alteromonas</taxon>
    </lineage>
</organism>
<accession>A0ABT5L8T5</accession>